<sequence>MSNGLLRRQDWIKDALDTIFGVLVYLEHAAKYMIYISLARGAMWAGPWPITEPRFTDLAYDAVVSGMKQLVVFDWTCFCEGP</sequence>
<dbReference type="AlphaFoldDB" id="A0A9N9L0G6"/>
<protein>
    <submittedName>
        <fullName evidence="1">Uncharacterized protein</fullName>
    </submittedName>
</protein>
<accession>A0A9N9L0G6</accession>
<gene>
    <name evidence="1" type="ORF">HYFRA_00011457</name>
</gene>
<reference evidence="1" key="1">
    <citation type="submission" date="2021-07" db="EMBL/GenBank/DDBJ databases">
        <authorList>
            <person name="Durling M."/>
        </authorList>
    </citation>
    <scope>NUCLEOTIDE SEQUENCE</scope>
</reference>
<evidence type="ECO:0000313" key="1">
    <source>
        <dbReference type="EMBL" id="CAG8957476.1"/>
    </source>
</evidence>
<evidence type="ECO:0000313" key="2">
    <source>
        <dbReference type="Proteomes" id="UP000696280"/>
    </source>
</evidence>
<name>A0A9N9L0G6_9HELO</name>
<comment type="caution">
    <text evidence="1">The sequence shown here is derived from an EMBL/GenBank/DDBJ whole genome shotgun (WGS) entry which is preliminary data.</text>
</comment>
<dbReference type="EMBL" id="CAJVRL010000079">
    <property type="protein sequence ID" value="CAG8957476.1"/>
    <property type="molecule type" value="Genomic_DNA"/>
</dbReference>
<proteinExistence type="predicted"/>
<organism evidence="1 2">
    <name type="scientific">Hymenoscyphus fraxineus</name>
    <dbReference type="NCBI Taxonomy" id="746836"/>
    <lineage>
        <taxon>Eukaryota</taxon>
        <taxon>Fungi</taxon>
        <taxon>Dikarya</taxon>
        <taxon>Ascomycota</taxon>
        <taxon>Pezizomycotina</taxon>
        <taxon>Leotiomycetes</taxon>
        <taxon>Helotiales</taxon>
        <taxon>Helotiaceae</taxon>
        <taxon>Hymenoscyphus</taxon>
    </lineage>
</organism>
<dbReference type="Proteomes" id="UP000696280">
    <property type="component" value="Unassembled WGS sequence"/>
</dbReference>
<keyword evidence="2" id="KW-1185">Reference proteome</keyword>